<sequence>MWRLSATASGDSVAAGTLTGPYWPPLPHKRSLKSRLSLGVGDPERRNLADLFGPMGHACQKCNVASQCHHFR</sequence>
<evidence type="ECO:0000313" key="2">
    <source>
        <dbReference type="EMBL" id="KAH3689452.1"/>
    </source>
</evidence>
<reference evidence="2" key="1">
    <citation type="journal article" date="2019" name="bioRxiv">
        <title>The Genome of the Zebra Mussel, Dreissena polymorpha: A Resource for Invasive Species Research.</title>
        <authorList>
            <person name="McCartney M.A."/>
            <person name="Auch B."/>
            <person name="Kono T."/>
            <person name="Mallez S."/>
            <person name="Zhang Y."/>
            <person name="Obille A."/>
            <person name="Becker A."/>
            <person name="Abrahante J.E."/>
            <person name="Garbe J."/>
            <person name="Badalamenti J.P."/>
            <person name="Herman A."/>
            <person name="Mangelson H."/>
            <person name="Liachko I."/>
            <person name="Sullivan S."/>
            <person name="Sone E.D."/>
            <person name="Koren S."/>
            <person name="Silverstein K.A.T."/>
            <person name="Beckman K.B."/>
            <person name="Gohl D.M."/>
        </authorList>
    </citation>
    <scope>NUCLEOTIDE SEQUENCE</scope>
    <source>
        <strain evidence="2">Duluth1</strain>
        <tissue evidence="2">Whole animal</tissue>
    </source>
</reference>
<reference evidence="2" key="2">
    <citation type="submission" date="2020-11" db="EMBL/GenBank/DDBJ databases">
        <authorList>
            <person name="McCartney M.A."/>
            <person name="Auch B."/>
            <person name="Kono T."/>
            <person name="Mallez S."/>
            <person name="Becker A."/>
            <person name="Gohl D.M."/>
            <person name="Silverstein K.A.T."/>
            <person name="Koren S."/>
            <person name="Bechman K.B."/>
            <person name="Herman A."/>
            <person name="Abrahante J.E."/>
            <person name="Garbe J."/>
        </authorList>
    </citation>
    <scope>NUCLEOTIDE SEQUENCE</scope>
    <source>
        <strain evidence="2">Duluth1</strain>
        <tissue evidence="2">Whole animal</tissue>
    </source>
</reference>
<feature type="compositionally biased region" description="Polar residues" evidence="1">
    <location>
        <begin position="1"/>
        <end position="10"/>
    </location>
</feature>
<evidence type="ECO:0000313" key="3">
    <source>
        <dbReference type="Proteomes" id="UP000828390"/>
    </source>
</evidence>
<protein>
    <submittedName>
        <fullName evidence="2">Uncharacterized protein</fullName>
    </submittedName>
</protein>
<evidence type="ECO:0000256" key="1">
    <source>
        <dbReference type="SAM" id="MobiDB-lite"/>
    </source>
</evidence>
<accession>A0A9D4B4Z1</accession>
<comment type="caution">
    <text evidence="2">The sequence shown here is derived from an EMBL/GenBank/DDBJ whole genome shotgun (WGS) entry which is preliminary data.</text>
</comment>
<gene>
    <name evidence="2" type="ORF">DPMN_194453</name>
</gene>
<organism evidence="2 3">
    <name type="scientific">Dreissena polymorpha</name>
    <name type="common">Zebra mussel</name>
    <name type="synonym">Mytilus polymorpha</name>
    <dbReference type="NCBI Taxonomy" id="45954"/>
    <lineage>
        <taxon>Eukaryota</taxon>
        <taxon>Metazoa</taxon>
        <taxon>Spiralia</taxon>
        <taxon>Lophotrochozoa</taxon>
        <taxon>Mollusca</taxon>
        <taxon>Bivalvia</taxon>
        <taxon>Autobranchia</taxon>
        <taxon>Heteroconchia</taxon>
        <taxon>Euheterodonta</taxon>
        <taxon>Imparidentia</taxon>
        <taxon>Neoheterodontei</taxon>
        <taxon>Myida</taxon>
        <taxon>Dreissenoidea</taxon>
        <taxon>Dreissenidae</taxon>
        <taxon>Dreissena</taxon>
    </lineage>
</organism>
<keyword evidence="3" id="KW-1185">Reference proteome</keyword>
<dbReference type="EMBL" id="JAIWYP010000118">
    <property type="protein sequence ID" value="KAH3689452.1"/>
    <property type="molecule type" value="Genomic_DNA"/>
</dbReference>
<name>A0A9D4B4Z1_DREPO</name>
<dbReference type="AlphaFoldDB" id="A0A9D4B4Z1"/>
<feature type="region of interest" description="Disordered" evidence="1">
    <location>
        <begin position="1"/>
        <end position="20"/>
    </location>
</feature>
<dbReference type="Proteomes" id="UP000828390">
    <property type="component" value="Unassembled WGS sequence"/>
</dbReference>
<proteinExistence type="predicted"/>